<dbReference type="Gene3D" id="1.10.260.40">
    <property type="entry name" value="lambda repressor-like DNA-binding domains"/>
    <property type="match status" value="1"/>
</dbReference>
<dbReference type="CDD" id="cd00093">
    <property type="entry name" value="HTH_XRE"/>
    <property type="match status" value="1"/>
</dbReference>
<evidence type="ECO:0000259" key="4">
    <source>
        <dbReference type="PROSITE" id="PS50943"/>
    </source>
</evidence>
<reference evidence="5 6" key="1">
    <citation type="submission" date="2023-06" db="EMBL/GenBank/DDBJ databases">
        <authorList>
            <person name="Ham H."/>
            <person name="Park D.S."/>
        </authorList>
    </citation>
    <scope>NUCLEOTIDE SEQUENCE [LARGE SCALE GENOMIC DNA]</scope>
    <source>
        <strain evidence="5 6">KACC 17005</strain>
    </source>
</reference>
<proteinExistence type="predicted"/>
<dbReference type="EMBL" id="CP127363">
    <property type="protein sequence ID" value="WIY47388.1"/>
    <property type="molecule type" value="Genomic_DNA"/>
</dbReference>
<dbReference type="InterPro" id="IPR039418">
    <property type="entry name" value="LexA-like"/>
</dbReference>
<protein>
    <submittedName>
        <fullName evidence="5">S24 family peptidase</fullName>
    </submittedName>
</protein>
<dbReference type="Proteomes" id="UP001242732">
    <property type="component" value="Chromosome"/>
</dbReference>
<organism evidence="5 6">
    <name type="scientific">Paracidovorax citrulli</name>
    <name type="common">Acidovorax citrulli</name>
    <dbReference type="NCBI Taxonomy" id="80869"/>
    <lineage>
        <taxon>Bacteria</taxon>
        <taxon>Pseudomonadati</taxon>
        <taxon>Pseudomonadota</taxon>
        <taxon>Betaproteobacteria</taxon>
        <taxon>Burkholderiales</taxon>
        <taxon>Comamonadaceae</taxon>
        <taxon>Paracidovorax</taxon>
    </lineage>
</organism>
<keyword evidence="2" id="KW-0238">DNA-binding</keyword>
<dbReference type="PROSITE" id="PS50943">
    <property type="entry name" value="HTH_CROC1"/>
    <property type="match status" value="1"/>
</dbReference>
<evidence type="ECO:0000256" key="2">
    <source>
        <dbReference type="ARBA" id="ARBA00023125"/>
    </source>
</evidence>
<name>A0ABY9AKT2_PARCI</name>
<dbReference type="Pfam" id="PF00717">
    <property type="entry name" value="Peptidase_S24"/>
    <property type="match status" value="1"/>
</dbReference>
<keyword evidence="1" id="KW-0805">Transcription regulation</keyword>
<keyword evidence="3" id="KW-0804">Transcription</keyword>
<dbReference type="PANTHER" id="PTHR40661">
    <property type="match status" value="1"/>
</dbReference>
<dbReference type="PANTHER" id="PTHR40661:SF3">
    <property type="entry name" value="FELS-1 PROPHAGE TRANSCRIPTIONAL REGULATOR"/>
    <property type="match status" value="1"/>
</dbReference>
<dbReference type="InterPro" id="IPR036286">
    <property type="entry name" value="LexA/Signal_pep-like_sf"/>
</dbReference>
<sequence length="220" mass="24139">MATEYGSRLRAARNHAGLSQVELSKITGIAQSTISTAERTGNGSADTPVYARACGVDAHWLATGEGQMLSQPATPTNATPYETTKVRPVYVVGRGNGGAMPERLWTDGDFPVGGTDECADVATNDPRAFLIRVEGPSMVPRYNPGEYALVEPDTEPEIEDDVLVRLVDGQTILKRLLSRRGGWRLGSYNSMDVLFYSFEEVTWVYYVAHPVPRRKIKARC</sequence>
<dbReference type="Gene3D" id="2.10.109.10">
    <property type="entry name" value="Umud Fragment, subunit A"/>
    <property type="match status" value="1"/>
</dbReference>
<accession>A0ABY9AKT2</accession>
<evidence type="ECO:0000313" key="5">
    <source>
        <dbReference type="EMBL" id="WIY47388.1"/>
    </source>
</evidence>
<evidence type="ECO:0000256" key="3">
    <source>
        <dbReference type="ARBA" id="ARBA00023163"/>
    </source>
</evidence>
<gene>
    <name evidence="5" type="ORF">QRO08_16290</name>
</gene>
<dbReference type="RefSeq" id="WP_011794821.1">
    <property type="nucleotide sequence ID" value="NZ_CP023687.1"/>
</dbReference>
<feature type="domain" description="HTH cro/C1-type" evidence="4">
    <location>
        <begin position="9"/>
        <end position="61"/>
    </location>
</feature>
<dbReference type="SUPFAM" id="SSF51306">
    <property type="entry name" value="LexA/Signal peptidase"/>
    <property type="match status" value="1"/>
</dbReference>
<dbReference type="CDD" id="cd06529">
    <property type="entry name" value="S24_LexA-like"/>
    <property type="match status" value="1"/>
</dbReference>
<dbReference type="InterPro" id="IPR001387">
    <property type="entry name" value="Cro/C1-type_HTH"/>
</dbReference>
<evidence type="ECO:0000313" key="6">
    <source>
        <dbReference type="Proteomes" id="UP001242732"/>
    </source>
</evidence>
<dbReference type="SUPFAM" id="SSF47413">
    <property type="entry name" value="lambda repressor-like DNA-binding domains"/>
    <property type="match status" value="1"/>
</dbReference>
<dbReference type="InterPro" id="IPR010982">
    <property type="entry name" value="Lambda_DNA-bd_dom_sf"/>
</dbReference>
<dbReference type="SMART" id="SM00530">
    <property type="entry name" value="HTH_XRE"/>
    <property type="match status" value="1"/>
</dbReference>
<dbReference type="GeneID" id="79793272"/>
<dbReference type="Pfam" id="PF13560">
    <property type="entry name" value="HTH_31"/>
    <property type="match status" value="1"/>
</dbReference>
<dbReference type="InterPro" id="IPR015927">
    <property type="entry name" value="Peptidase_S24_S26A/B/C"/>
</dbReference>
<keyword evidence="6" id="KW-1185">Reference proteome</keyword>
<evidence type="ECO:0000256" key="1">
    <source>
        <dbReference type="ARBA" id="ARBA00023015"/>
    </source>
</evidence>